<proteinExistence type="predicted"/>
<feature type="compositionally biased region" description="Polar residues" evidence="1">
    <location>
        <begin position="16"/>
        <end position="41"/>
    </location>
</feature>
<evidence type="ECO:0008006" key="4">
    <source>
        <dbReference type="Google" id="ProtNLM"/>
    </source>
</evidence>
<dbReference type="EMBL" id="JAMRDG010000001">
    <property type="protein sequence ID" value="KAJ3697909.1"/>
    <property type="molecule type" value="Genomic_DNA"/>
</dbReference>
<evidence type="ECO:0000256" key="1">
    <source>
        <dbReference type="SAM" id="MobiDB-lite"/>
    </source>
</evidence>
<feature type="compositionally biased region" description="Low complexity" evidence="1">
    <location>
        <begin position="343"/>
        <end position="352"/>
    </location>
</feature>
<accession>A0AAD5ZHB3</accession>
<evidence type="ECO:0000313" key="2">
    <source>
        <dbReference type="EMBL" id="KAJ3697909.1"/>
    </source>
</evidence>
<gene>
    <name evidence="2" type="ORF">LUZ61_001614</name>
</gene>
<dbReference type="Proteomes" id="UP001210211">
    <property type="component" value="Unassembled WGS sequence"/>
</dbReference>
<dbReference type="AlphaFoldDB" id="A0AAD5ZHB3"/>
<organism evidence="2 3">
    <name type="scientific">Rhynchospora tenuis</name>
    <dbReference type="NCBI Taxonomy" id="198213"/>
    <lineage>
        <taxon>Eukaryota</taxon>
        <taxon>Viridiplantae</taxon>
        <taxon>Streptophyta</taxon>
        <taxon>Embryophyta</taxon>
        <taxon>Tracheophyta</taxon>
        <taxon>Spermatophyta</taxon>
        <taxon>Magnoliopsida</taxon>
        <taxon>Liliopsida</taxon>
        <taxon>Poales</taxon>
        <taxon>Cyperaceae</taxon>
        <taxon>Cyperoideae</taxon>
        <taxon>Rhynchosporeae</taxon>
        <taxon>Rhynchospora</taxon>
    </lineage>
</organism>
<protein>
    <recommendedName>
        <fullName evidence="4">RRM domain-containing protein</fullName>
    </recommendedName>
</protein>
<dbReference type="PANTHER" id="PTHR12484">
    <property type="entry name" value="B-LYMPHOCYTE ANTIGEN-RELATED"/>
    <property type="match status" value="1"/>
</dbReference>
<dbReference type="InterPro" id="IPR056852">
    <property type="entry name" value="AK17A/B"/>
</dbReference>
<dbReference type="PANTHER" id="PTHR12484:SF4">
    <property type="entry name" value="A-KINASE ANCHOR PROTEIN 17A"/>
    <property type="match status" value="1"/>
</dbReference>
<feature type="region of interest" description="Disordered" evidence="1">
    <location>
        <begin position="9"/>
        <end position="48"/>
    </location>
</feature>
<evidence type="ECO:0000313" key="3">
    <source>
        <dbReference type="Proteomes" id="UP001210211"/>
    </source>
</evidence>
<keyword evidence="3" id="KW-1185">Reference proteome</keyword>
<comment type="caution">
    <text evidence="2">The sequence shown here is derived from an EMBL/GenBank/DDBJ whole genome shotgun (WGS) entry which is preliminary data.</text>
</comment>
<name>A0AAD5ZHB3_9POAL</name>
<dbReference type="Pfam" id="PF25015">
    <property type="entry name" value="RBD_AKAP-17A"/>
    <property type="match status" value="1"/>
</dbReference>
<dbReference type="InterPro" id="IPR012677">
    <property type="entry name" value="Nucleotide-bd_a/b_plait_sf"/>
</dbReference>
<feature type="compositionally biased region" description="Basic and acidic residues" evidence="1">
    <location>
        <begin position="353"/>
        <end position="381"/>
    </location>
</feature>
<sequence length="400" mass="46201">MKTRLRIRFPPKHALTPTSSNPIQTQPNQPSQFNPTASMSGTTTTTTTKTLRQPLSSLPPTETLQIDHGLSLSPRVKLLLTFFRADATVRPVDEWKLKNALLSFLRSPPLSLTQVPDDDLLLRRLPDLHKRKRDEAVATGTLYIRDLGFIKAADGENGEEEMLRKRFLDWRESVVEKLSGIELNIEGVKFKMTVDVPVSDDFEKMKKSWEEFYAFKSNNSSNFMRSSEQKPDTIIVRGVPSRWFAEPLVPSKASQMVTHTIFSVFGKIRNINVSSDDNQSNEADDTKVDLVSGLNCKIWVRFETYDDFYGAMNVLCSRSMQKEGSRLKVDYDVTWDRDNFFRSSQQKPSQPQLKEKERGREIKRERDRQRGSQHLLMEHSRNSNRLHANFDNARRKRFKD</sequence>
<dbReference type="Gene3D" id="3.30.70.330">
    <property type="match status" value="1"/>
</dbReference>
<reference evidence="2 3" key="1">
    <citation type="journal article" date="2022" name="Cell">
        <title>Repeat-based holocentromeres influence genome architecture and karyotype evolution.</title>
        <authorList>
            <person name="Hofstatter P.G."/>
            <person name="Thangavel G."/>
            <person name="Lux T."/>
            <person name="Neumann P."/>
            <person name="Vondrak T."/>
            <person name="Novak P."/>
            <person name="Zhang M."/>
            <person name="Costa L."/>
            <person name="Castellani M."/>
            <person name="Scott A."/>
            <person name="Toegelov H."/>
            <person name="Fuchs J."/>
            <person name="Mata-Sucre Y."/>
            <person name="Dias Y."/>
            <person name="Vanzela A.L.L."/>
            <person name="Huettel B."/>
            <person name="Almeida C.C.S."/>
            <person name="Simkova H."/>
            <person name="Souza G."/>
            <person name="Pedrosa-Harand A."/>
            <person name="Macas J."/>
            <person name="Mayer K.F.X."/>
            <person name="Houben A."/>
            <person name="Marques A."/>
        </authorList>
    </citation>
    <scope>NUCLEOTIDE SEQUENCE [LARGE SCALE GENOMIC DNA]</scope>
    <source>
        <strain evidence="2">RhyTen1mFocal</strain>
    </source>
</reference>
<feature type="region of interest" description="Disordered" evidence="1">
    <location>
        <begin position="342"/>
        <end position="400"/>
    </location>
</feature>